<name>A0A7R8ZRA5_9CRUS</name>
<gene>
    <name evidence="1" type="ORF">CTOB1V02_LOCUS11999</name>
</gene>
<sequence>MARTKQHPGYELCIPLMEEAIVETQPRSFSPKALLLTPDDRHFVTGRNADVPLDQDGCLSGVCNGCAIAIIWSKKKKLTPTIALNTSIYVANLIVAIIAFLSPGYYVSSLSPIYDADNPCLSQKWLNGIFGVAVSTKILSFLGLQAERFRSVRLLENQTASWKETVGICIFIWGVSITYYVSLYAPLEFRELRVDWEKPAMNTLVKSIVLTLPSNVTFTKPTITNDTVRHRLGSLVQLGNGIRFPPSQA</sequence>
<dbReference type="SUPFAM" id="SSF81321">
    <property type="entry name" value="Family A G protein-coupled receptor-like"/>
    <property type="match status" value="1"/>
</dbReference>
<organism evidence="1">
    <name type="scientific">Cyprideis torosa</name>
    <dbReference type="NCBI Taxonomy" id="163714"/>
    <lineage>
        <taxon>Eukaryota</taxon>
        <taxon>Metazoa</taxon>
        <taxon>Ecdysozoa</taxon>
        <taxon>Arthropoda</taxon>
        <taxon>Crustacea</taxon>
        <taxon>Oligostraca</taxon>
        <taxon>Ostracoda</taxon>
        <taxon>Podocopa</taxon>
        <taxon>Podocopida</taxon>
        <taxon>Cytherocopina</taxon>
        <taxon>Cytheroidea</taxon>
        <taxon>Cytherideidae</taxon>
        <taxon>Cyprideis</taxon>
    </lineage>
</organism>
<reference evidence="1" key="1">
    <citation type="submission" date="2020-11" db="EMBL/GenBank/DDBJ databases">
        <authorList>
            <person name="Tran Van P."/>
        </authorList>
    </citation>
    <scope>NUCLEOTIDE SEQUENCE</scope>
</reference>
<protein>
    <submittedName>
        <fullName evidence="1">Uncharacterized protein</fullName>
    </submittedName>
</protein>
<dbReference type="AlphaFoldDB" id="A0A7R8ZRA5"/>
<dbReference type="EMBL" id="OB667979">
    <property type="protein sequence ID" value="CAD7234182.1"/>
    <property type="molecule type" value="Genomic_DNA"/>
</dbReference>
<evidence type="ECO:0000313" key="1">
    <source>
        <dbReference type="EMBL" id="CAD7234182.1"/>
    </source>
</evidence>
<dbReference type="Gene3D" id="1.20.1070.10">
    <property type="entry name" value="Rhodopsin 7-helix transmembrane proteins"/>
    <property type="match status" value="1"/>
</dbReference>
<accession>A0A7R8ZRA5</accession>
<proteinExistence type="predicted"/>